<dbReference type="SUPFAM" id="SSF47729">
    <property type="entry name" value="IHF-like DNA-binding proteins"/>
    <property type="match status" value="1"/>
</dbReference>
<sequence length="438" mass="49051">MIETLQWISQLAERSELQYESCEELWSLLGRIVSDRLASAIPVSVAGVVAWHVRKEMEYVALLPSGSRLLVPPRLHLETGLASSAAPDDLEEILQESSPLSPKSVHAFYQALTEQMLHHLHSGNAFLWEGIGLFEGEAKEELAFTFTPSERLLQSINKPFDAFSPIALPQDKAFDDLPQRAIEQEEELTKIPVYSVCQAFPAEVVEESAPSPNLLEEEEIASKEESGEPLLPTDDLLSQQEEEVELPSLPTFPPELPSLPEEESMEPLPKEEDEACCASEKPTPPIPRHPHSRRKVWLWIVLPLLCPLLVGGYFVGARFLSRSSSKPSREKTAAAPHRTDSTPTDSVVVAPVPEVIEEVYITIKKGDRLADYAREHYGNKKFWIYIYLANEEKISNPDNVPIGTTLRVPRPEEYNIDAQDPEALARADSLITVVRSRR</sequence>
<feature type="region of interest" description="Disordered" evidence="2">
    <location>
        <begin position="241"/>
        <end position="266"/>
    </location>
</feature>
<feature type="region of interest" description="Disordered" evidence="2">
    <location>
        <begin position="325"/>
        <end position="345"/>
    </location>
</feature>
<dbReference type="RefSeq" id="WP_004333572.1">
    <property type="nucleotide sequence ID" value="NZ_ACNN01000020.1"/>
</dbReference>
<reference evidence="5 6" key="1">
    <citation type="submission" date="2009-04" db="EMBL/GenBank/DDBJ databases">
        <authorList>
            <person name="Sebastian Y."/>
            <person name="Madupu R."/>
            <person name="Durkin A.S."/>
            <person name="Torralba M."/>
            <person name="Methe B."/>
            <person name="Sutton G.G."/>
            <person name="Strausberg R.L."/>
            <person name="Nelson K.E."/>
        </authorList>
    </citation>
    <scope>NUCLEOTIDE SEQUENCE [LARGE SCALE GENOMIC DNA]</scope>
    <source>
        <strain evidence="6">ATCC 35406 / BCRC 14492 / JCM 8526 / NCTC 13058 / HG 370</strain>
    </source>
</reference>
<dbReference type="InterPro" id="IPR010992">
    <property type="entry name" value="IHF-like_DNA-bd_dom_sf"/>
</dbReference>
<evidence type="ECO:0000313" key="6">
    <source>
        <dbReference type="Proteomes" id="UP000004295"/>
    </source>
</evidence>
<evidence type="ECO:0000256" key="1">
    <source>
        <dbReference type="ARBA" id="ARBA00023125"/>
    </source>
</evidence>
<dbReference type="Proteomes" id="UP000004295">
    <property type="component" value="Unassembled WGS sequence"/>
</dbReference>
<dbReference type="EMBL" id="ACNN01000020">
    <property type="protein sequence ID" value="EEN82677.1"/>
    <property type="molecule type" value="Genomic_DNA"/>
</dbReference>
<name>C3JB08_POREA</name>
<dbReference type="PROSITE" id="PS51782">
    <property type="entry name" value="LYSM"/>
    <property type="match status" value="1"/>
</dbReference>
<keyword evidence="1" id="KW-0238">DNA-binding</keyword>
<feature type="compositionally biased region" description="Basic and acidic residues" evidence="2">
    <location>
        <begin position="327"/>
        <end position="340"/>
    </location>
</feature>
<accession>C3JB08</accession>
<gene>
    <name evidence="5" type="ORF">POREN0001_0400</name>
</gene>
<evidence type="ECO:0000259" key="4">
    <source>
        <dbReference type="PROSITE" id="PS51782"/>
    </source>
</evidence>
<dbReference type="STRING" id="553175.POREN0001_0400"/>
<keyword evidence="3" id="KW-0812">Transmembrane</keyword>
<protein>
    <recommendedName>
        <fullName evidence="4">LysM domain-containing protein</fullName>
    </recommendedName>
</protein>
<feature type="transmembrane region" description="Helical" evidence="3">
    <location>
        <begin position="296"/>
        <end position="320"/>
    </location>
</feature>
<dbReference type="AlphaFoldDB" id="C3JB08"/>
<evidence type="ECO:0000313" key="5">
    <source>
        <dbReference type="EMBL" id="EEN82677.1"/>
    </source>
</evidence>
<keyword evidence="3" id="KW-0472">Membrane</keyword>
<dbReference type="InterPro" id="IPR018392">
    <property type="entry name" value="LysM"/>
</dbReference>
<evidence type="ECO:0000256" key="2">
    <source>
        <dbReference type="SAM" id="MobiDB-lite"/>
    </source>
</evidence>
<dbReference type="InterPro" id="IPR036779">
    <property type="entry name" value="LysM_dom_sf"/>
</dbReference>
<dbReference type="GeneID" id="93365378"/>
<organism evidence="5 6">
    <name type="scientific">Porphyromonas endodontalis (strain ATCC 35406 / DSM 24491 / JCM 8526 / CCUG 16442 / BCRC 14492 / NCTC 13058 / HG 370)</name>
    <name type="common">Bacteroides endodontalis</name>
    <dbReference type="NCBI Taxonomy" id="553175"/>
    <lineage>
        <taxon>Bacteria</taxon>
        <taxon>Pseudomonadati</taxon>
        <taxon>Bacteroidota</taxon>
        <taxon>Bacteroidia</taxon>
        <taxon>Bacteroidales</taxon>
        <taxon>Porphyromonadaceae</taxon>
        <taxon>Porphyromonas</taxon>
    </lineage>
</organism>
<dbReference type="GO" id="GO:0003677">
    <property type="term" value="F:DNA binding"/>
    <property type="evidence" value="ECO:0007669"/>
    <property type="project" value="UniProtKB-KW"/>
</dbReference>
<keyword evidence="6" id="KW-1185">Reference proteome</keyword>
<keyword evidence="3" id="KW-1133">Transmembrane helix</keyword>
<dbReference type="eggNOG" id="COG1652">
    <property type="taxonomic scope" value="Bacteria"/>
</dbReference>
<evidence type="ECO:0000256" key="3">
    <source>
        <dbReference type="SAM" id="Phobius"/>
    </source>
</evidence>
<dbReference type="Gene3D" id="3.10.350.10">
    <property type="entry name" value="LysM domain"/>
    <property type="match status" value="1"/>
</dbReference>
<proteinExistence type="predicted"/>
<comment type="caution">
    <text evidence="5">The sequence shown here is derived from an EMBL/GenBank/DDBJ whole genome shotgun (WGS) entry which is preliminary data.</text>
</comment>
<feature type="domain" description="LysM" evidence="4">
    <location>
        <begin position="359"/>
        <end position="408"/>
    </location>
</feature>